<reference evidence="1 2" key="1">
    <citation type="journal article" date="2016" name="Nat. Commun.">
        <title>Extremotolerant tardigrade genome and improved radiotolerance of human cultured cells by tardigrade-unique protein.</title>
        <authorList>
            <person name="Hashimoto T."/>
            <person name="Horikawa D.D."/>
            <person name="Saito Y."/>
            <person name="Kuwahara H."/>
            <person name="Kozuka-Hata H."/>
            <person name="Shin-I T."/>
            <person name="Minakuchi Y."/>
            <person name="Ohishi K."/>
            <person name="Motoyama A."/>
            <person name="Aizu T."/>
            <person name="Enomoto A."/>
            <person name="Kondo K."/>
            <person name="Tanaka S."/>
            <person name="Hara Y."/>
            <person name="Koshikawa S."/>
            <person name="Sagara H."/>
            <person name="Miura T."/>
            <person name="Yokobori S."/>
            <person name="Miyagawa K."/>
            <person name="Suzuki Y."/>
            <person name="Kubo T."/>
            <person name="Oyama M."/>
            <person name="Kohara Y."/>
            <person name="Fujiyama A."/>
            <person name="Arakawa K."/>
            <person name="Katayama T."/>
            <person name="Toyoda A."/>
            <person name="Kunieda T."/>
        </authorList>
    </citation>
    <scope>NUCLEOTIDE SEQUENCE [LARGE SCALE GENOMIC DNA]</scope>
    <source>
        <strain evidence="1 2">YOKOZUNA-1</strain>
    </source>
</reference>
<protein>
    <submittedName>
        <fullName evidence="1">Uncharacterized protein</fullName>
    </submittedName>
</protein>
<gene>
    <name evidence="1" type="primary">RvY_11684-1</name>
    <name evidence="1" type="synonym">RvY_11684.1</name>
    <name evidence="1" type="ORF">RvY_11684</name>
</gene>
<proteinExistence type="predicted"/>
<accession>A0A1D1VQR3</accession>
<keyword evidence="2" id="KW-1185">Reference proteome</keyword>
<dbReference type="AlphaFoldDB" id="A0A1D1VQR3"/>
<evidence type="ECO:0000313" key="2">
    <source>
        <dbReference type="Proteomes" id="UP000186922"/>
    </source>
</evidence>
<name>A0A1D1VQR3_RAMVA</name>
<comment type="caution">
    <text evidence="1">The sequence shown here is derived from an EMBL/GenBank/DDBJ whole genome shotgun (WGS) entry which is preliminary data.</text>
</comment>
<sequence>MEIPCTITPFQHRSRGAQALDDAISKLYGIKSQPSVDAQDPRLASNSMVRVAMTGQA</sequence>
<organism evidence="1 2">
    <name type="scientific">Ramazzottius varieornatus</name>
    <name type="common">Water bear</name>
    <name type="synonym">Tardigrade</name>
    <dbReference type="NCBI Taxonomy" id="947166"/>
    <lineage>
        <taxon>Eukaryota</taxon>
        <taxon>Metazoa</taxon>
        <taxon>Ecdysozoa</taxon>
        <taxon>Tardigrada</taxon>
        <taxon>Eutardigrada</taxon>
        <taxon>Parachela</taxon>
        <taxon>Hypsibioidea</taxon>
        <taxon>Ramazzottiidae</taxon>
        <taxon>Ramazzottius</taxon>
    </lineage>
</organism>
<dbReference type="EMBL" id="BDGG01000006">
    <property type="protein sequence ID" value="GAV00899.1"/>
    <property type="molecule type" value="Genomic_DNA"/>
</dbReference>
<evidence type="ECO:0000313" key="1">
    <source>
        <dbReference type="EMBL" id="GAV00899.1"/>
    </source>
</evidence>
<dbReference type="Proteomes" id="UP000186922">
    <property type="component" value="Unassembled WGS sequence"/>
</dbReference>